<organism evidence="5 6">
    <name type="scientific">Stegodyphus mimosarum</name>
    <name type="common">African social velvet spider</name>
    <dbReference type="NCBI Taxonomy" id="407821"/>
    <lineage>
        <taxon>Eukaryota</taxon>
        <taxon>Metazoa</taxon>
        <taxon>Ecdysozoa</taxon>
        <taxon>Arthropoda</taxon>
        <taxon>Chelicerata</taxon>
        <taxon>Arachnida</taxon>
        <taxon>Araneae</taxon>
        <taxon>Araneomorphae</taxon>
        <taxon>Entelegynae</taxon>
        <taxon>Eresoidea</taxon>
        <taxon>Eresidae</taxon>
        <taxon>Stegodyphus</taxon>
    </lineage>
</organism>
<dbReference type="OrthoDB" id="671595at2759"/>
<evidence type="ECO:0000313" key="5">
    <source>
        <dbReference type="EMBL" id="KFM61382.1"/>
    </source>
</evidence>
<dbReference type="Pfam" id="PF00079">
    <property type="entry name" value="Serpin"/>
    <property type="match status" value="1"/>
</dbReference>
<dbReference type="EMBL" id="KK113929">
    <property type="protein sequence ID" value="KFM61382.1"/>
    <property type="molecule type" value="Genomic_DNA"/>
</dbReference>
<evidence type="ECO:0000313" key="6">
    <source>
        <dbReference type="Proteomes" id="UP000054359"/>
    </source>
</evidence>
<accession>A0A087T8E3</accession>
<dbReference type="InterPro" id="IPR023796">
    <property type="entry name" value="Serpin_dom"/>
</dbReference>
<dbReference type="InterPro" id="IPR042178">
    <property type="entry name" value="Serpin_sf_1"/>
</dbReference>
<feature type="non-terminal residue" evidence="5">
    <location>
        <position position="199"/>
    </location>
</feature>
<dbReference type="InterPro" id="IPR036186">
    <property type="entry name" value="Serpin_sf"/>
</dbReference>
<dbReference type="Gene3D" id="3.30.497.10">
    <property type="entry name" value="Antithrombin, subunit I, domain 2"/>
    <property type="match status" value="1"/>
</dbReference>
<protein>
    <submittedName>
        <fullName evidence="5">Leukocyte elastase inhibitor A</fullName>
    </submittedName>
</protein>
<keyword evidence="3" id="KW-0732">Signal</keyword>
<name>A0A087T8E3_STEMI</name>
<keyword evidence="1" id="KW-0646">Protease inhibitor</keyword>
<dbReference type="PANTHER" id="PTHR11461:SF278">
    <property type="entry name" value="SERINE PROTEASE INHIBITOR 88EA"/>
    <property type="match status" value="1"/>
</dbReference>
<evidence type="ECO:0000256" key="1">
    <source>
        <dbReference type="ARBA" id="ARBA00022690"/>
    </source>
</evidence>
<dbReference type="PANTHER" id="PTHR11461">
    <property type="entry name" value="SERINE PROTEASE INHIBITOR, SERPIN"/>
    <property type="match status" value="1"/>
</dbReference>
<evidence type="ECO:0000256" key="2">
    <source>
        <dbReference type="ARBA" id="ARBA00022900"/>
    </source>
</evidence>
<sequence>MTTLKIILLLTGCLVCVFGQCFKEVDYVPTKHRLLSGMEDFFDASNRFSIRMLHALNNTRDTFFSPFSVWSSLILVYLGSKGSTEKELEGILGFHGMDKNIVAHSYQSLKLWFTSRIRTSSSSSFSMANNLFFQKDITIRTCLLKFIDEDLAYVDFRQNPELARVAVNFLIQKQTMGKIKELLPPYSIRSFTEFIVTST</sequence>
<keyword evidence="2" id="KW-0722">Serine protease inhibitor</keyword>
<proteinExistence type="predicted"/>
<evidence type="ECO:0000259" key="4">
    <source>
        <dbReference type="Pfam" id="PF00079"/>
    </source>
</evidence>
<feature type="chain" id="PRO_5001829392" evidence="3">
    <location>
        <begin position="20"/>
        <end position="199"/>
    </location>
</feature>
<dbReference type="Proteomes" id="UP000054359">
    <property type="component" value="Unassembled WGS sequence"/>
</dbReference>
<dbReference type="STRING" id="407821.A0A087T8E3"/>
<reference evidence="5 6" key="1">
    <citation type="submission" date="2013-11" db="EMBL/GenBank/DDBJ databases">
        <title>Genome sequencing of Stegodyphus mimosarum.</title>
        <authorList>
            <person name="Bechsgaard J."/>
        </authorList>
    </citation>
    <scope>NUCLEOTIDE SEQUENCE [LARGE SCALE GENOMIC DNA]</scope>
</reference>
<keyword evidence="6" id="KW-1185">Reference proteome</keyword>
<dbReference type="GO" id="GO:0004867">
    <property type="term" value="F:serine-type endopeptidase inhibitor activity"/>
    <property type="evidence" value="ECO:0007669"/>
    <property type="project" value="UniProtKB-KW"/>
</dbReference>
<dbReference type="GO" id="GO:0005615">
    <property type="term" value="C:extracellular space"/>
    <property type="evidence" value="ECO:0007669"/>
    <property type="project" value="InterPro"/>
</dbReference>
<dbReference type="AlphaFoldDB" id="A0A087T8E3"/>
<dbReference type="InterPro" id="IPR000215">
    <property type="entry name" value="Serpin_fam"/>
</dbReference>
<feature type="signal peptide" evidence="3">
    <location>
        <begin position="1"/>
        <end position="19"/>
    </location>
</feature>
<evidence type="ECO:0000256" key="3">
    <source>
        <dbReference type="SAM" id="SignalP"/>
    </source>
</evidence>
<dbReference type="SUPFAM" id="SSF56574">
    <property type="entry name" value="Serpins"/>
    <property type="match status" value="1"/>
</dbReference>
<gene>
    <name evidence="5" type="ORF">X975_20669</name>
</gene>
<feature type="domain" description="Serpin" evidence="4">
    <location>
        <begin position="44"/>
        <end position="198"/>
    </location>
</feature>